<evidence type="ECO:0008006" key="3">
    <source>
        <dbReference type="Google" id="ProtNLM"/>
    </source>
</evidence>
<dbReference type="Gene3D" id="2.60.210.10">
    <property type="entry name" value="Apoptosis, Tumor Necrosis Factor Receptor Associated Protein 2, Chain A"/>
    <property type="match status" value="1"/>
</dbReference>
<sequence>DNSNFVLRWVINNARAVHAAGKAESEEFNEGGFKWIAAFEKRDENSERGYFSLRCGLDYNGSWNCKALVQLSVFDSDGSKNTYDKNRISFHNDSNFVKADLHLWNILNDPVF</sequence>
<comment type="caution">
    <text evidence="1">The sequence shown here is derived from an EMBL/GenBank/DDBJ whole genome shotgun (WGS) entry which is preliminary data.</text>
</comment>
<dbReference type="PANTHER" id="PTHR47022:SF1">
    <property type="entry name" value="BTB AND MATH DOMAIN-CONTAINING PROTEIN 36-RELATED"/>
    <property type="match status" value="1"/>
</dbReference>
<dbReference type="AlphaFoldDB" id="A0AAN5C7I6"/>
<evidence type="ECO:0000313" key="2">
    <source>
        <dbReference type="Proteomes" id="UP001328107"/>
    </source>
</evidence>
<dbReference type="EMBL" id="BTRK01000001">
    <property type="protein sequence ID" value="GMR31371.1"/>
    <property type="molecule type" value="Genomic_DNA"/>
</dbReference>
<protein>
    <recommendedName>
        <fullName evidence="3">MATH domain-containing protein</fullName>
    </recommendedName>
</protein>
<dbReference type="Proteomes" id="UP001328107">
    <property type="component" value="Unassembled WGS sequence"/>
</dbReference>
<gene>
    <name evidence="1" type="ORF">PMAYCL1PPCAC_01566</name>
</gene>
<feature type="non-terminal residue" evidence="1">
    <location>
        <position position="1"/>
    </location>
</feature>
<accession>A0AAN5C7I6</accession>
<dbReference type="SUPFAM" id="SSF49599">
    <property type="entry name" value="TRAF domain-like"/>
    <property type="match status" value="1"/>
</dbReference>
<dbReference type="InterPro" id="IPR008974">
    <property type="entry name" value="TRAF-like"/>
</dbReference>
<proteinExistence type="predicted"/>
<keyword evidence="2" id="KW-1185">Reference proteome</keyword>
<dbReference type="PANTHER" id="PTHR47022">
    <property type="entry name" value="BTB AND MATH DOMAIN-CONTAINING PROTEIN 36-RELATED"/>
    <property type="match status" value="1"/>
</dbReference>
<name>A0AAN5C7I6_9BILA</name>
<reference evidence="2" key="1">
    <citation type="submission" date="2022-10" db="EMBL/GenBank/DDBJ databases">
        <title>Genome assembly of Pristionchus species.</title>
        <authorList>
            <person name="Yoshida K."/>
            <person name="Sommer R.J."/>
        </authorList>
    </citation>
    <scope>NUCLEOTIDE SEQUENCE [LARGE SCALE GENOMIC DNA]</scope>
    <source>
        <strain evidence="2">RS5460</strain>
    </source>
</reference>
<evidence type="ECO:0000313" key="1">
    <source>
        <dbReference type="EMBL" id="GMR31371.1"/>
    </source>
</evidence>
<organism evidence="1 2">
    <name type="scientific">Pristionchus mayeri</name>
    <dbReference type="NCBI Taxonomy" id="1317129"/>
    <lineage>
        <taxon>Eukaryota</taxon>
        <taxon>Metazoa</taxon>
        <taxon>Ecdysozoa</taxon>
        <taxon>Nematoda</taxon>
        <taxon>Chromadorea</taxon>
        <taxon>Rhabditida</taxon>
        <taxon>Rhabditina</taxon>
        <taxon>Diplogasteromorpha</taxon>
        <taxon>Diplogasteroidea</taxon>
        <taxon>Neodiplogasteridae</taxon>
        <taxon>Pristionchus</taxon>
    </lineage>
</organism>